<keyword evidence="5" id="KW-0410">Iron transport</keyword>
<keyword evidence="17" id="KW-1185">Reference proteome</keyword>
<dbReference type="InterPro" id="IPR037066">
    <property type="entry name" value="Plug_dom_sf"/>
</dbReference>
<dbReference type="InterPro" id="IPR036942">
    <property type="entry name" value="Beta-barrel_TonB_sf"/>
</dbReference>
<keyword evidence="7" id="KW-0408">Iron</keyword>
<dbReference type="NCBIfam" id="TIGR01783">
    <property type="entry name" value="TonB-siderophor"/>
    <property type="match status" value="1"/>
</dbReference>
<evidence type="ECO:0000256" key="12">
    <source>
        <dbReference type="PROSITE-ProRule" id="PRU01360"/>
    </source>
</evidence>
<keyword evidence="11 12" id="KW-0998">Cell outer membrane</keyword>
<name>A0ABT6AV19_9BURK</name>
<dbReference type="InterPro" id="IPR011662">
    <property type="entry name" value="Secretin/TonB_short_N"/>
</dbReference>
<keyword evidence="4 12" id="KW-1134">Transmembrane beta strand</keyword>
<reference evidence="16 17" key="1">
    <citation type="submission" date="2023-03" db="EMBL/GenBank/DDBJ databases">
        <title>Draft assemblies of triclosan tolerant bacteria isolated from returned activated sludge.</title>
        <authorList>
            <person name="Van Hamelsveld S."/>
        </authorList>
    </citation>
    <scope>NUCLEOTIDE SEQUENCE [LARGE SCALE GENOMIC DNA]</scope>
    <source>
        <strain evidence="16 17">GW210010_S58</strain>
    </source>
</reference>
<keyword evidence="6 12" id="KW-0812">Transmembrane</keyword>
<comment type="similarity">
    <text evidence="2 12 13">Belongs to the TonB-dependent receptor family.</text>
</comment>
<evidence type="ECO:0000256" key="7">
    <source>
        <dbReference type="ARBA" id="ARBA00023004"/>
    </source>
</evidence>
<dbReference type="PROSITE" id="PS52016">
    <property type="entry name" value="TONB_DEPENDENT_REC_3"/>
    <property type="match status" value="1"/>
</dbReference>
<proteinExistence type="inferred from homology"/>
<comment type="caution">
    <text evidence="16">The sequence shown here is derived from an EMBL/GenBank/DDBJ whole genome shotgun (WGS) entry which is preliminary data.</text>
</comment>
<dbReference type="Proteomes" id="UP001216674">
    <property type="component" value="Unassembled WGS sequence"/>
</dbReference>
<evidence type="ECO:0000256" key="1">
    <source>
        <dbReference type="ARBA" id="ARBA00004571"/>
    </source>
</evidence>
<evidence type="ECO:0000256" key="11">
    <source>
        <dbReference type="ARBA" id="ARBA00023237"/>
    </source>
</evidence>
<evidence type="ECO:0000256" key="14">
    <source>
        <dbReference type="SAM" id="SignalP"/>
    </source>
</evidence>
<evidence type="ECO:0000256" key="5">
    <source>
        <dbReference type="ARBA" id="ARBA00022496"/>
    </source>
</evidence>
<dbReference type="RefSeq" id="WP_276266935.1">
    <property type="nucleotide sequence ID" value="NZ_JARJLM010000439.1"/>
</dbReference>
<keyword evidence="14" id="KW-0732">Signal</keyword>
<evidence type="ECO:0000256" key="4">
    <source>
        <dbReference type="ARBA" id="ARBA00022452"/>
    </source>
</evidence>
<evidence type="ECO:0000256" key="13">
    <source>
        <dbReference type="RuleBase" id="RU003357"/>
    </source>
</evidence>
<dbReference type="Gene3D" id="3.55.50.30">
    <property type="match status" value="1"/>
</dbReference>
<protein>
    <submittedName>
        <fullName evidence="16">TonB-dependent receptor</fullName>
    </submittedName>
</protein>
<evidence type="ECO:0000313" key="16">
    <source>
        <dbReference type="EMBL" id="MDF3836468.1"/>
    </source>
</evidence>
<dbReference type="Gene3D" id="2.170.130.10">
    <property type="entry name" value="TonB-dependent receptor, plug domain"/>
    <property type="match status" value="1"/>
</dbReference>
<dbReference type="Gene3D" id="2.40.170.20">
    <property type="entry name" value="TonB-dependent receptor, beta-barrel domain"/>
    <property type="match status" value="1"/>
</dbReference>
<evidence type="ECO:0000256" key="6">
    <source>
        <dbReference type="ARBA" id="ARBA00022692"/>
    </source>
</evidence>
<dbReference type="InterPro" id="IPR012910">
    <property type="entry name" value="Plug_dom"/>
</dbReference>
<evidence type="ECO:0000256" key="8">
    <source>
        <dbReference type="ARBA" id="ARBA00023077"/>
    </source>
</evidence>
<evidence type="ECO:0000256" key="3">
    <source>
        <dbReference type="ARBA" id="ARBA00022448"/>
    </source>
</evidence>
<dbReference type="Pfam" id="PF00593">
    <property type="entry name" value="TonB_dep_Rec_b-barrel"/>
    <property type="match status" value="1"/>
</dbReference>
<dbReference type="InterPro" id="IPR039426">
    <property type="entry name" value="TonB-dep_rcpt-like"/>
</dbReference>
<dbReference type="SUPFAM" id="SSF56935">
    <property type="entry name" value="Porins"/>
    <property type="match status" value="1"/>
</dbReference>
<feature type="domain" description="Secretin/TonB short N-terminal" evidence="15">
    <location>
        <begin position="61"/>
        <end position="111"/>
    </location>
</feature>
<dbReference type="EMBL" id="JARJLM010000439">
    <property type="protein sequence ID" value="MDF3836468.1"/>
    <property type="molecule type" value="Genomic_DNA"/>
</dbReference>
<comment type="subcellular location">
    <subcellularLocation>
        <location evidence="1 12">Cell outer membrane</location>
        <topology evidence="1 12">Multi-pass membrane protein</topology>
    </subcellularLocation>
</comment>
<evidence type="ECO:0000259" key="15">
    <source>
        <dbReference type="SMART" id="SM00965"/>
    </source>
</evidence>
<dbReference type="SMART" id="SM00965">
    <property type="entry name" value="STN"/>
    <property type="match status" value="1"/>
</dbReference>
<keyword evidence="9 12" id="KW-0472">Membrane</keyword>
<evidence type="ECO:0000256" key="9">
    <source>
        <dbReference type="ARBA" id="ARBA00023136"/>
    </source>
</evidence>
<dbReference type="PANTHER" id="PTHR32552">
    <property type="entry name" value="FERRICHROME IRON RECEPTOR-RELATED"/>
    <property type="match status" value="1"/>
</dbReference>
<keyword evidence="5" id="KW-0406">Ion transport</keyword>
<dbReference type="InterPro" id="IPR010105">
    <property type="entry name" value="TonB_sidphr_rcpt"/>
</dbReference>
<keyword evidence="8 13" id="KW-0798">TonB box</keyword>
<evidence type="ECO:0000313" key="17">
    <source>
        <dbReference type="Proteomes" id="UP001216674"/>
    </source>
</evidence>
<feature type="chain" id="PRO_5045761327" evidence="14">
    <location>
        <begin position="36"/>
        <end position="793"/>
    </location>
</feature>
<dbReference type="Pfam" id="PF07715">
    <property type="entry name" value="Plug"/>
    <property type="match status" value="1"/>
</dbReference>
<sequence>MNPALLGTARRGLASRLTTLSAFAAGMTLAASALAQGTLDVDMPAQPLDHALRALARQSGAQIVFATDQTERRTAPAVSGKLTLDQALERLLTTGLKAKGTGAQAYVITAPAAMPVISSPPRTAPEAKLAPVEIRSTRPSLFASDGISMGALGEKQPEEVPFSVQSYNSELMNSQDARTLMDVVKNDPSIQDATQAGAYETVRIRGFFVDWTNTIRRDGMSVAPYYEIPLENIEQVDVLKGPSGFLYGINSPGGTINYVIKRPTRERFASVKTAVRDHDGYYASVDAGGPLADGRFGYRLNVAGEKIGNFGHNGDVSRKFVAGAFDWGITPQALLQLNFDYQERKIAAQPAVGPYPDGTLPSPVNPRVLLGQSWLQYETKTYNIGADFSYRLNDRWKLTSRVAQSYNARVAAFPDIYNVSRSGDILSGDIYLNPDQNFRVLSTDTYVSGNFDTGPIRHQLVAGLSTRNFSAVESGFTVLGTTVGNIYRPVYSPEPANLSFPKKNISKNYQPSIFISDVMALAPKWDLLLGLRHIRYKNDSLPASGKNTKQSASVNAPSFALTFKPLAGLSTYVSYAEGYEQPGPAGYDTNNAGENMPPLKTRQYEFGVKSRVTDNLLVTGAVFRLEKTLQYVNAEHFTVQGGTQRHSGLELTANGRLTGALSVVSGLALLHTEADNPADPSVAGKRIADVPNFQASTFLDYRIAALPGVSLSGGVYYVGRRALNAQNTSWMAGYTRFDAGARYAARLAGYRATFALSIQNLTDKRYWAAGDPSINGAWAGKPRTVWLSAQFDM</sequence>
<dbReference type="InterPro" id="IPR000531">
    <property type="entry name" value="Beta-barrel_TonB"/>
</dbReference>
<evidence type="ECO:0000256" key="10">
    <source>
        <dbReference type="ARBA" id="ARBA00023170"/>
    </source>
</evidence>
<dbReference type="PANTHER" id="PTHR32552:SF82">
    <property type="entry name" value="FCUA PROTEIN"/>
    <property type="match status" value="1"/>
</dbReference>
<keyword evidence="10 16" id="KW-0675">Receptor</keyword>
<dbReference type="CDD" id="cd01347">
    <property type="entry name" value="ligand_gated_channel"/>
    <property type="match status" value="1"/>
</dbReference>
<organism evidence="16 17">
    <name type="scientific">Cupriavidus basilensis</name>
    <dbReference type="NCBI Taxonomy" id="68895"/>
    <lineage>
        <taxon>Bacteria</taxon>
        <taxon>Pseudomonadati</taxon>
        <taxon>Pseudomonadota</taxon>
        <taxon>Betaproteobacteria</taxon>
        <taxon>Burkholderiales</taxon>
        <taxon>Burkholderiaceae</taxon>
        <taxon>Cupriavidus</taxon>
    </lineage>
</organism>
<feature type="signal peptide" evidence="14">
    <location>
        <begin position="1"/>
        <end position="35"/>
    </location>
</feature>
<evidence type="ECO:0000256" key="2">
    <source>
        <dbReference type="ARBA" id="ARBA00009810"/>
    </source>
</evidence>
<accession>A0ABT6AV19</accession>
<gene>
    <name evidence="16" type="ORF">P3W85_26460</name>
</gene>
<keyword evidence="3 12" id="KW-0813">Transport</keyword>